<evidence type="ECO:0000313" key="2">
    <source>
        <dbReference type="Proteomes" id="UP000308768"/>
    </source>
</evidence>
<dbReference type="InterPro" id="IPR029044">
    <property type="entry name" value="Nucleotide-diphossugar_trans"/>
</dbReference>
<keyword evidence="2" id="KW-1185">Reference proteome</keyword>
<comment type="caution">
    <text evidence="1">The sequence shown here is derived from an EMBL/GenBank/DDBJ whole genome shotgun (WGS) entry which is preliminary data.</text>
</comment>
<dbReference type="Gene3D" id="1.10.630.10">
    <property type="entry name" value="Cytochrome P450"/>
    <property type="match status" value="1"/>
</dbReference>
<proteinExistence type="predicted"/>
<dbReference type="InterPro" id="IPR036396">
    <property type="entry name" value="Cyt_P450_sf"/>
</dbReference>
<dbReference type="EMBL" id="NAJN01002910">
    <property type="protein sequence ID" value="TKA46996.1"/>
    <property type="molecule type" value="Genomic_DNA"/>
</dbReference>
<dbReference type="SUPFAM" id="SSF53448">
    <property type="entry name" value="Nucleotide-diphospho-sugar transferases"/>
    <property type="match status" value="1"/>
</dbReference>
<dbReference type="AlphaFoldDB" id="A0A4U0VFK7"/>
<dbReference type="InterPro" id="IPR050587">
    <property type="entry name" value="GNT1/Glycosyltrans_8"/>
</dbReference>
<dbReference type="SUPFAM" id="SSF48264">
    <property type="entry name" value="Cytochrome P450"/>
    <property type="match status" value="1"/>
</dbReference>
<organism evidence="1 2">
    <name type="scientific">Cryomyces minteri</name>
    <dbReference type="NCBI Taxonomy" id="331657"/>
    <lineage>
        <taxon>Eukaryota</taxon>
        <taxon>Fungi</taxon>
        <taxon>Dikarya</taxon>
        <taxon>Ascomycota</taxon>
        <taxon>Pezizomycotina</taxon>
        <taxon>Dothideomycetes</taxon>
        <taxon>Dothideomycetes incertae sedis</taxon>
        <taxon>Cryomyces</taxon>
    </lineage>
</organism>
<dbReference type="STRING" id="331657.A0A4U0VFK7"/>
<accession>A0A4U0VFK7</accession>
<gene>
    <name evidence="1" type="ORF">B0A49_12792</name>
</gene>
<dbReference type="Proteomes" id="UP000308768">
    <property type="component" value="Unassembled WGS sequence"/>
</dbReference>
<sequence length="536" mass="60132">MSNHQYLADYGVHMVRRLLESGMGAEEVAWSQVLPTATAMVPNQSQVFTQALDFYLSPAGSKYLPDINRLAKMDTPEADDKILHYCMEGIRLNGTFGSYRESATTTTIDDGGRAVHVKPGDKVFVSFVGAAKDTVMFPDPENVRLDRPLENYIHYGVGPHSCLGMQASRVALTAMLKTVGKLDGLRRAPGPKGVLKKIPRPGGFYIYMREAHESYFPFPTTLTSEPSLRQRPGPAHRPSKVAFATFLAGTAADNDEAAVDDNDDGYYLGARVLAYQLLHSPTVGTNSSIPFLVLVTEDASERKRKRLTLDGATVVVVDKLVAEWVHPGADRWRDVLAKLRLFELTSYAKICFIDADTLVTKRLDGVFYDEATMLQMTLSNPAELKDDEAPLPRSFMFASKPDAWGYEHAYPPVPPESDYLNCGFFVFTPSKELFAYYMSLLAIKDRFNPTFPEQNLLNYAHRKEGNMPWSHLWYGWNVNWPTVKDLEGGAASFHAKYWSDDPTHDPVLKAMWREQRVEMESFQRGRDSMRGLKGSP</sequence>
<reference evidence="1 2" key="1">
    <citation type="submission" date="2017-03" db="EMBL/GenBank/DDBJ databases">
        <title>Genomes of endolithic fungi from Antarctica.</title>
        <authorList>
            <person name="Coleine C."/>
            <person name="Masonjones S."/>
            <person name="Stajich J.E."/>
        </authorList>
    </citation>
    <scope>NUCLEOTIDE SEQUENCE [LARGE SCALE GENOMIC DNA]</scope>
    <source>
        <strain evidence="1 2">CCFEE 5187</strain>
    </source>
</reference>
<dbReference type="Gene3D" id="3.90.550.10">
    <property type="entry name" value="Spore Coat Polysaccharide Biosynthesis Protein SpsA, Chain A"/>
    <property type="match status" value="1"/>
</dbReference>
<dbReference type="OrthoDB" id="2014201at2759"/>
<dbReference type="GO" id="GO:0004497">
    <property type="term" value="F:monooxygenase activity"/>
    <property type="evidence" value="ECO:0007669"/>
    <property type="project" value="InterPro"/>
</dbReference>
<dbReference type="PANTHER" id="PTHR11183">
    <property type="entry name" value="GLYCOGENIN SUBFAMILY MEMBER"/>
    <property type="match status" value="1"/>
</dbReference>
<protein>
    <submittedName>
        <fullName evidence="1">Uncharacterized protein</fullName>
    </submittedName>
</protein>
<dbReference type="GO" id="GO:0020037">
    <property type="term" value="F:heme binding"/>
    <property type="evidence" value="ECO:0007669"/>
    <property type="project" value="InterPro"/>
</dbReference>
<evidence type="ECO:0000313" key="1">
    <source>
        <dbReference type="EMBL" id="TKA46996.1"/>
    </source>
</evidence>
<dbReference type="GO" id="GO:0016705">
    <property type="term" value="F:oxidoreductase activity, acting on paired donors, with incorporation or reduction of molecular oxygen"/>
    <property type="evidence" value="ECO:0007669"/>
    <property type="project" value="InterPro"/>
</dbReference>
<dbReference type="InterPro" id="IPR001128">
    <property type="entry name" value="Cyt_P450"/>
</dbReference>
<name>A0A4U0VFK7_9PEZI</name>
<dbReference type="GO" id="GO:0005506">
    <property type="term" value="F:iron ion binding"/>
    <property type="evidence" value="ECO:0007669"/>
    <property type="project" value="InterPro"/>
</dbReference>
<dbReference type="Pfam" id="PF00067">
    <property type="entry name" value="p450"/>
    <property type="match status" value="1"/>
</dbReference>